<feature type="transmembrane region" description="Helical" evidence="5">
    <location>
        <begin position="187"/>
        <end position="207"/>
    </location>
</feature>
<feature type="transmembrane region" description="Helical" evidence="5">
    <location>
        <begin position="400"/>
        <end position="419"/>
    </location>
</feature>
<keyword evidence="4 5" id="KW-0472">Membrane</keyword>
<accession>A0A6B2E9H9</accession>
<protein>
    <recommendedName>
        <fullName evidence="5">Phosphatidylinositol-glycan biosynthesis class W protein</fullName>
        <ecNumber evidence="5">2.3.-.-</ecNumber>
    </recommendedName>
</protein>
<comment type="subcellular location">
    <subcellularLocation>
        <location evidence="5">Endoplasmic reticulum membrane</location>
        <topology evidence="5">Multi-pass membrane protein</topology>
    </subcellularLocation>
    <subcellularLocation>
        <location evidence="1">Membrane</location>
        <topology evidence="1">Multi-pass membrane protein</topology>
    </subcellularLocation>
</comment>
<name>A0A6B2E9H9_9DIPT</name>
<evidence type="ECO:0000256" key="5">
    <source>
        <dbReference type="RuleBase" id="RU280819"/>
    </source>
</evidence>
<comment type="pathway">
    <text evidence="5">Glycolipid biosynthesis; glycosylphosphatidylinositol-anchor biosynthesis.</text>
</comment>
<comment type="function">
    <text evidence="5">A acetyltransferase, which acetylates the inositol ring of phosphatidylinositol during biosynthesis of GPI-anchor.</text>
</comment>
<dbReference type="PANTHER" id="PTHR20661:SF0">
    <property type="entry name" value="PHOSPHATIDYLINOSITOL-GLYCAN BIOSYNTHESIS CLASS W PROTEIN"/>
    <property type="match status" value="1"/>
</dbReference>
<feature type="transmembrane region" description="Helical" evidence="5">
    <location>
        <begin position="318"/>
        <end position="339"/>
    </location>
</feature>
<feature type="transmembrane region" description="Helical" evidence="5">
    <location>
        <begin position="25"/>
        <end position="48"/>
    </location>
</feature>
<comment type="similarity">
    <text evidence="5">Belongs to the PIGW family.</text>
</comment>
<dbReference type="GO" id="GO:0005789">
    <property type="term" value="C:endoplasmic reticulum membrane"/>
    <property type="evidence" value="ECO:0007669"/>
    <property type="project" value="UniProtKB-SubCell"/>
</dbReference>
<feature type="transmembrane region" description="Helical" evidence="5">
    <location>
        <begin position="149"/>
        <end position="167"/>
    </location>
</feature>
<feature type="transmembrane region" description="Helical" evidence="5">
    <location>
        <begin position="431"/>
        <end position="453"/>
    </location>
</feature>
<dbReference type="AlphaFoldDB" id="A0A6B2E9H9"/>
<evidence type="ECO:0000256" key="1">
    <source>
        <dbReference type="ARBA" id="ARBA00004141"/>
    </source>
</evidence>
<dbReference type="PANTHER" id="PTHR20661">
    <property type="entry name" value="PHOSPHATIDYLINOSITOL-GLYCAN BIOSYNTHESIS CLASS W PROTEIN"/>
    <property type="match status" value="1"/>
</dbReference>
<feature type="transmembrane region" description="Helical" evidence="5">
    <location>
        <begin position="55"/>
        <end position="74"/>
    </location>
</feature>
<evidence type="ECO:0000256" key="3">
    <source>
        <dbReference type="ARBA" id="ARBA00022989"/>
    </source>
</evidence>
<keyword evidence="5" id="KW-0256">Endoplasmic reticulum</keyword>
<organism evidence="6">
    <name type="scientific">Phlebotomus kandelakii</name>
    <dbReference type="NCBI Taxonomy" id="1109342"/>
    <lineage>
        <taxon>Eukaryota</taxon>
        <taxon>Metazoa</taxon>
        <taxon>Ecdysozoa</taxon>
        <taxon>Arthropoda</taxon>
        <taxon>Hexapoda</taxon>
        <taxon>Insecta</taxon>
        <taxon>Pterygota</taxon>
        <taxon>Neoptera</taxon>
        <taxon>Endopterygota</taxon>
        <taxon>Diptera</taxon>
        <taxon>Nematocera</taxon>
        <taxon>Psychodoidea</taxon>
        <taxon>Psychodidae</taxon>
        <taxon>Phlebotomus</taxon>
        <taxon>Larroussius</taxon>
    </lineage>
</organism>
<keyword evidence="5" id="KW-0337">GPI-anchor biosynthesis</keyword>
<evidence type="ECO:0000256" key="2">
    <source>
        <dbReference type="ARBA" id="ARBA00022692"/>
    </source>
</evidence>
<feature type="transmembrane region" description="Helical" evidence="5">
    <location>
        <begin position="354"/>
        <end position="379"/>
    </location>
</feature>
<keyword evidence="5" id="KW-0012">Acyltransferase</keyword>
<evidence type="ECO:0000256" key="4">
    <source>
        <dbReference type="ARBA" id="ARBA00023136"/>
    </source>
</evidence>
<feature type="transmembrane region" description="Helical" evidence="5">
    <location>
        <begin position="121"/>
        <end position="143"/>
    </location>
</feature>
<dbReference type="EC" id="2.3.-.-" evidence="5"/>
<dbReference type="PIRSF" id="PIRSF017321">
    <property type="entry name" value="GWT1"/>
    <property type="match status" value="1"/>
</dbReference>
<keyword evidence="3 5" id="KW-1133">Transmembrane helix</keyword>
<proteinExistence type="inferred from homology"/>
<dbReference type="EMBL" id="GIFK01002262">
    <property type="protein sequence ID" value="NBJ59965.1"/>
    <property type="molecule type" value="Transcribed_RNA"/>
</dbReference>
<reference evidence="6" key="1">
    <citation type="submission" date="2019-10" db="EMBL/GenBank/DDBJ databases">
        <title>Short sand fly seasons in Tbilisi, Georgia, hinder development of host immunity to saliva of the visceral leishmaniasis vector Phlebotomus kandelakii.</title>
        <authorList>
            <person name="Oliveira F."/>
            <person name="Giorgobiani E."/>
            <person name="Guimaraes-Costa A.B."/>
            <person name="Abdeladhim M."/>
            <person name="Oristian J."/>
            <person name="Tskhvaradze L."/>
            <person name="Tsertsvadze N."/>
            <person name="Zakalashvili M."/>
            <person name="Valenzuela J.G."/>
            <person name="Kamhawi S."/>
        </authorList>
    </citation>
    <scope>NUCLEOTIDE SEQUENCE</scope>
    <source>
        <strain evidence="6">Wild-capture in Tbilisi</strain>
        <tissue evidence="6">Salivary glands</tissue>
    </source>
</reference>
<dbReference type="Pfam" id="PF06423">
    <property type="entry name" value="GWT1"/>
    <property type="match status" value="1"/>
</dbReference>
<dbReference type="UniPathway" id="UPA00196"/>
<feature type="transmembrane region" description="Helical" evidence="5">
    <location>
        <begin position="286"/>
        <end position="306"/>
    </location>
</feature>
<dbReference type="GO" id="GO:0006506">
    <property type="term" value="P:GPI anchor biosynthetic process"/>
    <property type="evidence" value="ECO:0007669"/>
    <property type="project" value="UniProtKB-UniPathway"/>
</dbReference>
<keyword evidence="2 5" id="KW-0812">Transmembrane</keyword>
<sequence>MDAVSYKKFHESFMQNNNGSSIVEVFGVIVAPYFTICHCINLVLLANIISTPLRFLLEFLLIVLFIVVNVTVASDYIPGIVLTLLVASVAAAAGQLRFVLHEAPFIQLPTSRPEFISMARALISLLSVVCILAVDFQCFPRRFAKTETYGVSLMDVGVGLYVFANGIVSRDGRQSEEPLSWRKIKKLAISISPLLVLGLGRSLSISATDYHEHISEYGVHWNFFVTLAFTAFFGALIVAPLKDRDHLKFVAIVIVTIHEMCLQLGLASYVLSDSRENILEANKEGIFSLPGYLAIYIASMYIQNSLRWTEPVIKCREFLLQTAKMGLIALCLWKMVYIAEEMFGISRRLANMGYVIWVMAIGTTMVALLMLLELAYYFLKFDKTKSDECVHQYGPVILNAINYNGLLFFLTANLLTGAINLTMQTMLLDTVTSVAIIIGYMLVLCSLQTVLYVHKVQLKFW</sequence>
<feature type="transmembrane region" description="Helical" evidence="5">
    <location>
        <begin position="219"/>
        <end position="238"/>
    </location>
</feature>
<evidence type="ECO:0000313" key="6">
    <source>
        <dbReference type="EMBL" id="NBJ59965.1"/>
    </source>
</evidence>
<dbReference type="InterPro" id="IPR009447">
    <property type="entry name" value="PIGW/GWT1"/>
</dbReference>
<feature type="transmembrane region" description="Helical" evidence="5">
    <location>
        <begin position="80"/>
        <end position="100"/>
    </location>
</feature>
<dbReference type="GO" id="GO:0032216">
    <property type="term" value="F:glucosaminyl-phosphatidylinositol O-acyltransferase activity"/>
    <property type="evidence" value="ECO:0007669"/>
    <property type="project" value="TreeGrafter"/>
</dbReference>
<feature type="transmembrane region" description="Helical" evidence="5">
    <location>
        <begin position="250"/>
        <end position="271"/>
    </location>
</feature>
<keyword evidence="5" id="KW-0808">Transferase</keyword>
<dbReference type="GO" id="GO:0072659">
    <property type="term" value="P:protein localization to plasma membrane"/>
    <property type="evidence" value="ECO:0007669"/>
    <property type="project" value="TreeGrafter"/>
</dbReference>